<evidence type="ECO:0000256" key="2">
    <source>
        <dbReference type="ARBA" id="ARBA00022670"/>
    </source>
</evidence>
<comment type="similarity">
    <text evidence="1">Belongs to the peptidase S49 family.</text>
</comment>
<protein>
    <submittedName>
        <fullName evidence="7">Signal peptide peptidase SppA</fullName>
    </submittedName>
</protein>
<dbReference type="AlphaFoldDB" id="A0A7X0T7Q9"/>
<evidence type="ECO:0000256" key="3">
    <source>
        <dbReference type="ARBA" id="ARBA00022801"/>
    </source>
</evidence>
<dbReference type="GO" id="GO:0004176">
    <property type="term" value="F:ATP-dependent peptidase activity"/>
    <property type="evidence" value="ECO:0007669"/>
    <property type="project" value="InterPro"/>
</dbReference>
<dbReference type="InterPro" id="IPR004635">
    <property type="entry name" value="Pept_S49_SppA"/>
</dbReference>
<keyword evidence="2" id="KW-0645">Protease</keyword>
<dbReference type="PRINTS" id="PR00127">
    <property type="entry name" value="CLPPROTEASEP"/>
</dbReference>
<dbReference type="GO" id="GO:0006508">
    <property type="term" value="P:proteolysis"/>
    <property type="evidence" value="ECO:0007669"/>
    <property type="project" value="UniProtKB-KW"/>
</dbReference>
<dbReference type="GO" id="GO:0004252">
    <property type="term" value="F:serine-type endopeptidase activity"/>
    <property type="evidence" value="ECO:0007669"/>
    <property type="project" value="InterPro"/>
</dbReference>
<proteinExistence type="inferred from homology"/>
<keyword evidence="5" id="KW-0732">Signal</keyword>
<dbReference type="SUPFAM" id="SSF52096">
    <property type="entry name" value="ClpP/crotonase"/>
    <property type="match status" value="1"/>
</dbReference>
<comment type="caution">
    <text evidence="7">The sequence shown here is derived from an EMBL/GenBank/DDBJ whole genome shotgun (WGS) entry which is preliminary data.</text>
</comment>
<evidence type="ECO:0000256" key="1">
    <source>
        <dbReference type="ARBA" id="ARBA00008683"/>
    </source>
</evidence>
<reference evidence="7 8" key="1">
    <citation type="submission" date="2020-03" db="EMBL/GenBank/DDBJ databases">
        <title>Soil Listeria distribution.</title>
        <authorList>
            <person name="Liao J."/>
            <person name="Wiedmann M."/>
        </authorList>
    </citation>
    <scope>NUCLEOTIDE SEQUENCE [LARGE SCALE GENOMIC DNA]</scope>
    <source>
        <strain evidence="7 8">FSL L7-1829</strain>
    </source>
</reference>
<dbReference type="CDD" id="cd07023">
    <property type="entry name" value="S49_Sppa_N_C"/>
    <property type="match status" value="1"/>
</dbReference>
<dbReference type="Proteomes" id="UP000522007">
    <property type="component" value="Unassembled WGS sequence"/>
</dbReference>
<dbReference type="InterPro" id="IPR001907">
    <property type="entry name" value="ClpP"/>
</dbReference>
<dbReference type="PANTHER" id="PTHR42987:SF7">
    <property type="entry name" value="SIGNAL PEPTIDE PEPTIDASE SPPA-RELATED"/>
    <property type="match status" value="1"/>
</dbReference>
<dbReference type="Gene3D" id="3.90.226.10">
    <property type="entry name" value="2-enoyl-CoA Hydratase, Chain A, domain 1"/>
    <property type="match status" value="2"/>
</dbReference>
<dbReference type="InterPro" id="IPR002142">
    <property type="entry name" value="Peptidase_S49"/>
</dbReference>
<keyword evidence="3" id="KW-0378">Hydrolase</keyword>
<sequence>MNAKRWIALGIVFALLIVSALAKVTSNQFAAKEKEEETAIIDSLFAGTNELTETVIEDAGPNKIAVLSVDGTIQDTGETSSIFGSEGYKHSFFMDQLEQVRDDESIKGVLLYVNSPGGGVMESAQIRDKILQIQKERSIPFYVSMGSMAASGGYYISAPADKIFASKETLTGSLGVIMQGYDYSELMKKLGISDNTIKSGAHKDIMSATRPMTEEEKKIMQSMIDDSYNEFVKVVASGRDMSEEQVRKIADGRIYDGRQAKENGLIDAFGYQEDALEALKKEKKLSNASVIQYDEPTGFSSLFSATAKKITGQNTDITQLIKLTGTLKAPRMMYLYGE</sequence>
<feature type="chain" id="PRO_5038991843" evidence="5">
    <location>
        <begin position="23"/>
        <end position="338"/>
    </location>
</feature>
<evidence type="ECO:0000259" key="6">
    <source>
        <dbReference type="Pfam" id="PF01343"/>
    </source>
</evidence>
<accession>A0A7X0T7Q9</accession>
<evidence type="ECO:0000313" key="7">
    <source>
        <dbReference type="EMBL" id="MBC1324137.1"/>
    </source>
</evidence>
<dbReference type="NCBIfam" id="TIGR00706">
    <property type="entry name" value="SppA_dom"/>
    <property type="match status" value="1"/>
</dbReference>
<evidence type="ECO:0000256" key="4">
    <source>
        <dbReference type="ARBA" id="ARBA00022825"/>
    </source>
</evidence>
<evidence type="ECO:0000256" key="5">
    <source>
        <dbReference type="SAM" id="SignalP"/>
    </source>
</evidence>
<keyword evidence="4" id="KW-0720">Serine protease</keyword>
<feature type="signal peptide" evidence="5">
    <location>
        <begin position="1"/>
        <end position="22"/>
    </location>
</feature>
<feature type="domain" description="Peptidase S49" evidence="6">
    <location>
        <begin position="135"/>
        <end position="285"/>
    </location>
</feature>
<name>A0A7X0T7Q9_LISWE</name>
<dbReference type="PANTHER" id="PTHR42987">
    <property type="entry name" value="PEPTIDASE S49"/>
    <property type="match status" value="1"/>
</dbReference>
<evidence type="ECO:0000313" key="8">
    <source>
        <dbReference type="Proteomes" id="UP000522007"/>
    </source>
</evidence>
<gene>
    <name evidence="7" type="primary">sppA</name>
    <name evidence="7" type="ORF">HB853_14525</name>
</gene>
<dbReference type="InterPro" id="IPR047272">
    <property type="entry name" value="S49_SppA_C"/>
</dbReference>
<dbReference type="InterPro" id="IPR029045">
    <property type="entry name" value="ClpP/crotonase-like_dom_sf"/>
</dbReference>
<organism evidence="7 8">
    <name type="scientific">Listeria welshimeri</name>
    <dbReference type="NCBI Taxonomy" id="1643"/>
    <lineage>
        <taxon>Bacteria</taxon>
        <taxon>Bacillati</taxon>
        <taxon>Bacillota</taxon>
        <taxon>Bacilli</taxon>
        <taxon>Bacillales</taxon>
        <taxon>Listeriaceae</taxon>
        <taxon>Listeria</taxon>
    </lineage>
</organism>
<dbReference type="EMBL" id="JAAROP010000025">
    <property type="protein sequence ID" value="MBC1324137.1"/>
    <property type="molecule type" value="Genomic_DNA"/>
</dbReference>
<dbReference type="Pfam" id="PF01343">
    <property type="entry name" value="Peptidase_S49"/>
    <property type="match status" value="1"/>
</dbReference>